<evidence type="ECO:0000313" key="2">
    <source>
        <dbReference type="Proteomes" id="UP000319908"/>
    </source>
</evidence>
<reference evidence="1 2" key="1">
    <citation type="journal article" date="2020" name="Antonie Van Leeuwenhoek">
        <title>Rhodopirellula heiligendammensis sp. nov., Rhodopirellula pilleata sp. nov., and Rhodopirellula solitaria sp. nov. isolated from natural or artificial marine surfaces in Northern Germany and California, USA, and emended description of the genus Rhodopirellula.</title>
        <authorList>
            <person name="Kallscheuer N."/>
            <person name="Wiegand S."/>
            <person name="Jogler M."/>
            <person name="Boedeker C."/>
            <person name="Peeters S.H."/>
            <person name="Rast P."/>
            <person name="Heuer A."/>
            <person name="Jetten M.S.M."/>
            <person name="Rohde M."/>
            <person name="Jogler C."/>
        </authorList>
    </citation>
    <scope>NUCLEOTIDE SEQUENCE [LARGE SCALE GENOMIC DNA]</scope>
    <source>
        <strain evidence="1 2">Poly21</strain>
    </source>
</reference>
<accession>A0A5C6B338</accession>
<dbReference type="PANTHER" id="PTHR38778">
    <property type="entry name" value="CYTOPLASMIC PROTEIN-RELATED"/>
    <property type="match status" value="1"/>
</dbReference>
<keyword evidence="2" id="KW-1185">Reference proteome</keyword>
<dbReference type="Proteomes" id="UP000319908">
    <property type="component" value="Unassembled WGS sequence"/>
</dbReference>
<dbReference type="PANTHER" id="PTHR38778:SF1">
    <property type="entry name" value="CYTOPLASMIC PROTEIN"/>
    <property type="match status" value="1"/>
</dbReference>
<sequence length="110" mass="12427">MLAVGCLNCAIAVALIVTFIKLKSTTARMNKRIRKKRRIGEFREDCFDLQFRIDASISLQDVDKLTDNFIAMIEQNQLQFGGGGQYDWSGVVQGPWRGSVTQEDREAVLD</sequence>
<protein>
    <submittedName>
        <fullName evidence="1">Uncharacterized protein</fullName>
    </submittedName>
</protein>
<dbReference type="EMBL" id="SJPU01000012">
    <property type="protein sequence ID" value="TWU06543.1"/>
    <property type="molecule type" value="Genomic_DNA"/>
</dbReference>
<comment type="caution">
    <text evidence="1">The sequence shown here is derived from an EMBL/GenBank/DDBJ whole genome shotgun (WGS) entry which is preliminary data.</text>
</comment>
<proteinExistence type="predicted"/>
<evidence type="ECO:0000313" key="1">
    <source>
        <dbReference type="EMBL" id="TWU06543.1"/>
    </source>
</evidence>
<gene>
    <name evidence="1" type="ORF">Poly21_56100</name>
</gene>
<dbReference type="GO" id="GO:0005829">
    <property type="term" value="C:cytosol"/>
    <property type="evidence" value="ECO:0007669"/>
    <property type="project" value="TreeGrafter"/>
</dbReference>
<dbReference type="AlphaFoldDB" id="A0A5C6B338"/>
<name>A0A5C6B338_9BACT</name>
<dbReference type="InterPro" id="IPR007416">
    <property type="entry name" value="YggL_50S_bp"/>
</dbReference>
<organism evidence="1 2">
    <name type="scientific">Allorhodopirellula heiligendammensis</name>
    <dbReference type="NCBI Taxonomy" id="2714739"/>
    <lineage>
        <taxon>Bacteria</taxon>
        <taxon>Pseudomonadati</taxon>
        <taxon>Planctomycetota</taxon>
        <taxon>Planctomycetia</taxon>
        <taxon>Pirellulales</taxon>
        <taxon>Pirellulaceae</taxon>
        <taxon>Allorhodopirellula</taxon>
    </lineage>
</organism>
<dbReference type="Pfam" id="PF04320">
    <property type="entry name" value="YggL_50S_bp"/>
    <property type="match status" value="1"/>
</dbReference>